<comment type="similarity">
    <text evidence="3 8">Belongs to the PurH family.</text>
</comment>
<dbReference type="GO" id="GO:0003937">
    <property type="term" value="F:IMP cyclohydrolase activity"/>
    <property type="evidence" value="ECO:0007669"/>
    <property type="project" value="UniProtKB-UniRule"/>
</dbReference>
<dbReference type="SUPFAM" id="SSF53927">
    <property type="entry name" value="Cytidine deaminase-like"/>
    <property type="match status" value="1"/>
</dbReference>
<keyword evidence="5 8" id="KW-0658">Purine biosynthesis</keyword>
<evidence type="ECO:0000256" key="6">
    <source>
        <dbReference type="ARBA" id="ARBA00022801"/>
    </source>
</evidence>
<evidence type="ECO:0000256" key="5">
    <source>
        <dbReference type="ARBA" id="ARBA00022755"/>
    </source>
</evidence>
<dbReference type="Pfam" id="PF01808">
    <property type="entry name" value="AICARFT_IMPCHas"/>
    <property type="match status" value="1"/>
</dbReference>
<evidence type="ECO:0000256" key="2">
    <source>
        <dbReference type="ARBA" id="ARBA00004954"/>
    </source>
</evidence>
<reference evidence="10 11" key="1">
    <citation type="submission" date="2017-06" db="EMBL/GenBank/DDBJ databases">
        <title>Complete genome of Helicobacter apodemus.</title>
        <authorList>
            <person name="Cho S."/>
        </authorList>
    </citation>
    <scope>NUCLEOTIDE SEQUENCE [LARGE SCALE GENOMIC DNA]</scope>
    <source>
        <strain evidence="11">SNUVETPUB-15-01</strain>
    </source>
</reference>
<dbReference type="InterPro" id="IPR002695">
    <property type="entry name" value="PurH-like"/>
</dbReference>
<comment type="pathway">
    <text evidence="2 8">Purine metabolism; IMP biosynthesis via de novo pathway; 5-formamido-1-(5-phospho-D-ribosyl)imidazole-4-carboxamide from 5-amino-1-(5-phospho-D-ribosyl)imidazole-4-carboxamide (10-formyl THF route): step 1/1.</text>
</comment>
<comment type="pathway">
    <text evidence="1 8">Purine metabolism; IMP biosynthesis via de novo pathway; IMP from 5-formamido-1-(5-phospho-D-ribosyl)imidazole-4-carboxamide: step 1/1.</text>
</comment>
<dbReference type="Proteomes" id="UP000244890">
    <property type="component" value="Chromosome"/>
</dbReference>
<dbReference type="CDD" id="cd01421">
    <property type="entry name" value="IMPCH"/>
    <property type="match status" value="1"/>
</dbReference>
<comment type="catalytic activity">
    <reaction evidence="8">
        <text>(6R)-10-formyltetrahydrofolate + 5-amino-1-(5-phospho-beta-D-ribosyl)imidazole-4-carboxamide = 5-formamido-1-(5-phospho-D-ribosyl)imidazole-4-carboxamide + (6S)-5,6,7,8-tetrahydrofolate</text>
        <dbReference type="Rhea" id="RHEA:22192"/>
        <dbReference type="ChEBI" id="CHEBI:57453"/>
        <dbReference type="ChEBI" id="CHEBI:58467"/>
        <dbReference type="ChEBI" id="CHEBI:58475"/>
        <dbReference type="ChEBI" id="CHEBI:195366"/>
        <dbReference type="EC" id="2.1.2.3"/>
    </reaction>
</comment>
<dbReference type="NCBIfam" id="NF002049">
    <property type="entry name" value="PRK00881.1"/>
    <property type="match status" value="1"/>
</dbReference>
<dbReference type="GO" id="GO:0006189">
    <property type="term" value="P:'de novo' IMP biosynthetic process"/>
    <property type="evidence" value="ECO:0007669"/>
    <property type="project" value="UniProtKB-UniRule"/>
</dbReference>
<evidence type="ECO:0000256" key="8">
    <source>
        <dbReference type="HAMAP-Rule" id="MF_00139"/>
    </source>
</evidence>
<dbReference type="GO" id="GO:0004643">
    <property type="term" value="F:phosphoribosylaminoimidazolecarboxamide formyltransferase activity"/>
    <property type="evidence" value="ECO:0007669"/>
    <property type="project" value="UniProtKB-UniRule"/>
</dbReference>
<dbReference type="EC" id="3.5.4.10" evidence="8"/>
<evidence type="ECO:0000256" key="3">
    <source>
        <dbReference type="ARBA" id="ARBA00007667"/>
    </source>
</evidence>
<dbReference type="OrthoDB" id="9802065at2"/>
<keyword evidence="7 8" id="KW-0511">Multifunctional enzyme</keyword>
<dbReference type="SMART" id="SM00798">
    <property type="entry name" value="AICARFT_IMPCHas"/>
    <property type="match status" value="1"/>
</dbReference>
<dbReference type="InterPro" id="IPR016193">
    <property type="entry name" value="Cytidine_deaminase-like"/>
</dbReference>
<proteinExistence type="inferred from homology"/>
<evidence type="ECO:0000256" key="1">
    <source>
        <dbReference type="ARBA" id="ARBA00004844"/>
    </source>
</evidence>
<dbReference type="Pfam" id="PF02142">
    <property type="entry name" value="MGS"/>
    <property type="match status" value="1"/>
</dbReference>
<dbReference type="InterPro" id="IPR024051">
    <property type="entry name" value="AICAR_Tfase_dup_dom_sf"/>
</dbReference>
<comment type="catalytic activity">
    <reaction evidence="8">
        <text>IMP + H2O = 5-formamido-1-(5-phospho-D-ribosyl)imidazole-4-carboxamide</text>
        <dbReference type="Rhea" id="RHEA:18445"/>
        <dbReference type="ChEBI" id="CHEBI:15377"/>
        <dbReference type="ChEBI" id="CHEBI:58053"/>
        <dbReference type="ChEBI" id="CHEBI:58467"/>
        <dbReference type="EC" id="3.5.4.10"/>
    </reaction>
</comment>
<evidence type="ECO:0000256" key="4">
    <source>
        <dbReference type="ARBA" id="ARBA00022679"/>
    </source>
</evidence>
<accession>A0A2U8FCG6</accession>
<dbReference type="KEGG" id="had:CDV25_02155"/>
<keyword evidence="4 8" id="KW-0808">Transferase</keyword>
<gene>
    <name evidence="8" type="primary">purH</name>
    <name evidence="10" type="ORF">CDV25_02155</name>
</gene>
<organism evidence="10 11">
    <name type="scientific">Helicobacter apodemus</name>
    <dbReference type="NCBI Taxonomy" id="135569"/>
    <lineage>
        <taxon>Bacteria</taxon>
        <taxon>Pseudomonadati</taxon>
        <taxon>Campylobacterota</taxon>
        <taxon>Epsilonproteobacteria</taxon>
        <taxon>Campylobacterales</taxon>
        <taxon>Helicobacteraceae</taxon>
        <taxon>Helicobacter</taxon>
    </lineage>
</organism>
<dbReference type="AlphaFoldDB" id="A0A2U8FCG6"/>
<evidence type="ECO:0000259" key="9">
    <source>
        <dbReference type="PROSITE" id="PS51855"/>
    </source>
</evidence>
<dbReference type="PANTHER" id="PTHR11692">
    <property type="entry name" value="BIFUNCTIONAL PURINE BIOSYNTHESIS PROTEIN PURH"/>
    <property type="match status" value="1"/>
</dbReference>
<dbReference type="GO" id="GO:0005829">
    <property type="term" value="C:cytosol"/>
    <property type="evidence" value="ECO:0007669"/>
    <property type="project" value="TreeGrafter"/>
</dbReference>
<dbReference type="PIRSF" id="PIRSF000414">
    <property type="entry name" value="AICARFT_IMPCHas"/>
    <property type="match status" value="1"/>
</dbReference>
<name>A0A2U8FCG6_9HELI</name>
<dbReference type="HAMAP" id="MF_00139">
    <property type="entry name" value="PurH"/>
    <property type="match status" value="1"/>
</dbReference>
<dbReference type="PANTHER" id="PTHR11692:SF0">
    <property type="entry name" value="BIFUNCTIONAL PURINE BIOSYNTHESIS PROTEIN ATIC"/>
    <property type="match status" value="1"/>
</dbReference>
<dbReference type="InterPro" id="IPR036914">
    <property type="entry name" value="MGS-like_dom_sf"/>
</dbReference>
<sequence length="510" mass="56635">MTALLSVSDKTNIISFARELIAIGYEIISTGGTLKTLQEEGIEAIEVSSYTQSQEMFGGRVKTLHPRIAGGILYRRQNSEDVKIAKEYGIRDINLVCVNLYPFKQTIQRTDDFEEIIGNIDIGGPTLLRAAAKNFQSVLVVSNPSDYDFIIEALKSHQNTLVLRQKMMIKAYEHTASYDVMIANYMNKTFKEGFGDMHFLAGKLVGKTRYGENPHQKGAYYEWEDFYSKNFKTLKGELSFNNLTDINSAVKIASNFGESKAVCIVKHGNPCGFAISDTLLDSYRQALRCDSISAYGGVVAVNGEVDLALAQEMGKIFFEVLVAPSITKEALEFLMPKKKLKIFLCGERYLKLPKDAKDFKHIEGGFLLQESDEVLSDEVKNAQCMSIKKATNTQMQDLEIAYKIAALVKSNCVVYVKNRAMVAIGMGMTSRVDAAKAAIIKAKEMGIDLQGCVLASEAFFPFKDSIQEAYKAGVSAVIEPGGSVRDEEVIACANENNMALYFSHKRHFLH</sequence>
<dbReference type="RefSeq" id="WP_108910582.1">
    <property type="nucleotide sequence ID" value="NZ_CP021886.1"/>
</dbReference>
<comment type="domain">
    <text evidence="8">The IMP cyclohydrolase activity resides in the N-terminal region.</text>
</comment>
<dbReference type="SUPFAM" id="SSF52335">
    <property type="entry name" value="Methylglyoxal synthase-like"/>
    <property type="match status" value="1"/>
</dbReference>
<dbReference type="UniPathway" id="UPA00074">
    <property type="reaction ID" value="UER00133"/>
</dbReference>
<dbReference type="FunFam" id="3.40.50.1380:FF:000001">
    <property type="entry name" value="Bifunctional purine biosynthesis protein PurH"/>
    <property type="match status" value="1"/>
</dbReference>
<evidence type="ECO:0000313" key="10">
    <source>
        <dbReference type="EMBL" id="AWI33698.1"/>
    </source>
</evidence>
<evidence type="ECO:0000256" key="7">
    <source>
        <dbReference type="ARBA" id="ARBA00023268"/>
    </source>
</evidence>
<evidence type="ECO:0000313" key="11">
    <source>
        <dbReference type="Proteomes" id="UP000244890"/>
    </source>
</evidence>
<dbReference type="Gene3D" id="3.40.50.1380">
    <property type="entry name" value="Methylglyoxal synthase-like domain"/>
    <property type="match status" value="1"/>
</dbReference>
<dbReference type="EC" id="2.1.2.3" evidence="8"/>
<feature type="domain" description="MGS-like" evidence="9">
    <location>
        <begin position="1"/>
        <end position="142"/>
    </location>
</feature>
<dbReference type="NCBIfam" id="TIGR00355">
    <property type="entry name" value="purH"/>
    <property type="match status" value="1"/>
</dbReference>
<protein>
    <recommendedName>
        <fullName evidence="8">Bifunctional purine biosynthesis protein PurH</fullName>
    </recommendedName>
    <domain>
        <recommendedName>
            <fullName evidence="8">Phosphoribosylaminoimidazolecarboxamide formyltransferase</fullName>
            <ecNumber evidence="8">2.1.2.3</ecNumber>
        </recommendedName>
        <alternativeName>
            <fullName evidence="8">AICAR transformylase</fullName>
        </alternativeName>
    </domain>
    <domain>
        <recommendedName>
            <fullName evidence="8">IMP cyclohydrolase</fullName>
            <ecNumber evidence="8">3.5.4.10</ecNumber>
        </recommendedName>
        <alternativeName>
            <fullName evidence="8">ATIC</fullName>
        </alternativeName>
        <alternativeName>
            <fullName evidence="8">IMP synthase</fullName>
        </alternativeName>
        <alternativeName>
            <fullName evidence="8">Inosinicase</fullName>
        </alternativeName>
    </domain>
</protein>
<dbReference type="EMBL" id="CP021886">
    <property type="protein sequence ID" value="AWI33698.1"/>
    <property type="molecule type" value="Genomic_DNA"/>
</dbReference>
<dbReference type="InterPro" id="IPR011607">
    <property type="entry name" value="MGS-like_dom"/>
</dbReference>
<dbReference type="Gene3D" id="3.40.140.20">
    <property type="match status" value="2"/>
</dbReference>
<keyword evidence="6 8" id="KW-0378">Hydrolase</keyword>
<dbReference type="SMART" id="SM00851">
    <property type="entry name" value="MGS"/>
    <property type="match status" value="1"/>
</dbReference>
<dbReference type="PROSITE" id="PS51855">
    <property type="entry name" value="MGS"/>
    <property type="match status" value="1"/>
</dbReference>